<accession>A0A2J6PZR7</accession>
<dbReference type="AlphaFoldDB" id="A0A2J6PZR7"/>
<evidence type="ECO:0000313" key="3">
    <source>
        <dbReference type="Proteomes" id="UP000235672"/>
    </source>
</evidence>
<organism evidence="2 3">
    <name type="scientific">Hyaloscypha hepaticicola</name>
    <dbReference type="NCBI Taxonomy" id="2082293"/>
    <lineage>
        <taxon>Eukaryota</taxon>
        <taxon>Fungi</taxon>
        <taxon>Dikarya</taxon>
        <taxon>Ascomycota</taxon>
        <taxon>Pezizomycotina</taxon>
        <taxon>Leotiomycetes</taxon>
        <taxon>Helotiales</taxon>
        <taxon>Hyaloscyphaceae</taxon>
        <taxon>Hyaloscypha</taxon>
    </lineage>
</organism>
<dbReference type="EMBL" id="KZ613489">
    <property type="protein sequence ID" value="PMD19537.1"/>
    <property type="molecule type" value="Genomic_DNA"/>
</dbReference>
<dbReference type="InterPro" id="IPR027796">
    <property type="entry name" value="OTT_1508_deam-like"/>
</dbReference>
<evidence type="ECO:0000313" key="2">
    <source>
        <dbReference type="EMBL" id="PMD19537.1"/>
    </source>
</evidence>
<dbReference type="Proteomes" id="UP000235672">
    <property type="component" value="Unassembled WGS sequence"/>
</dbReference>
<feature type="compositionally biased region" description="Polar residues" evidence="1">
    <location>
        <begin position="56"/>
        <end position="68"/>
    </location>
</feature>
<name>A0A2J6PZR7_9HELO</name>
<gene>
    <name evidence="2" type="ORF">NA56DRAFT_750617</name>
</gene>
<reference evidence="2 3" key="1">
    <citation type="submission" date="2016-05" db="EMBL/GenBank/DDBJ databases">
        <title>A degradative enzymes factory behind the ericoid mycorrhizal symbiosis.</title>
        <authorList>
            <consortium name="DOE Joint Genome Institute"/>
            <person name="Martino E."/>
            <person name="Morin E."/>
            <person name="Grelet G."/>
            <person name="Kuo A."/>
            <person name="Kohler A."/>
            <person name="Daghino S."/>
            <person name="Barry K."/>
            <person name="Choi C."/>
            <person name="Cichocki N."/>
            <person name="Clum A."/>
            <person name="Copeland A."/>
            <person name="Hainaut M."/>
            <person name="Haridas S."/>
            <person name="Labutti K."/>
            <person name="Lindquist E."/>
            <person name="Lipzen A."/>
            <person name="Khouja H.-R."/>
            <person name="Murat C."/>
            <person name="Ohm R."/>
            <person name="Olson A."/>
            <person name="Spatafora J."/>
            <person name="Veneault-Fourrey C."/>
            <person name="Henrissat B."/>
            <person name="Grigoriev I."/>
            <person name="Martin F."/>
            <person name="Perotto S."/>
        </authorList>
    </citation>
    <scope>NUCLEOTIDE SEQUENCE [LARGE SCALE GENOMIC DNA]</scope>
    <source>
        <strain evidence="2 3">UAMH 7357</strain>
    </source>
</reference>
<dbReference type="STRING" id="1745343.A0A2J6PZR7"/>
<evidence type="ECO:0000256" key="1">
    <source>
        <dbReference type="SAM" id="MobiDB-lite"/>
    </source>
</evidence>
<dbReference type="Pfam" id="PF14441">
    <property type="entry name" value="OTT_1508_deam"/>
    <property type="match status" value="1"/>
</dbReference>
<proteinExistence type="predicted"/>
<protein>
    <submittedName>
        <fullName evidence="2">Uncharacterized protein</fullName>
    </submittedName>
</protein>
<keyword evidence="3" id="KW-1185">Reference proteome</keyword>
<sequence>MANNSIWLQPGLNQNQFVALTNLLSLRNNGQVEPTSIYEEPDPDERTHDSDDSESIDTSVGQQLSSSGNDTLKRQFLDDIAEFAAKEHGARFVACTAMREREEDVTILIARNTPFEPSDFEFFDKFSDLVSSWSSHQHTPPAIETRSWIVEWTNYFWDIFSTKNASQPLSIEDAVWHDMLKYYAIRIKSTYIPKLKRNFRKCPVIPVSPEDTHMGSSLTEIENLRRLVFSISDLDLSHLDNLSRFVLEANQVRTSNYAKAILVDSQLATNETRKLWESIYFLGRLRSAFERMTKVLLTFPSFEKARFVPLPKANITAQSLNNPLGLEKTLRFLGLNMTVTTVNTLLGPSWTIKGARKKFAEIQGQQLHVHAEVQMLLHLCSTSGWHASAYNYIGCSKRSCFMCWNLLRTHRRYSTRGCHGRLYSRWTVPEFTDLAIDQAEALGMTLVQIQNSLVKKLGSDFQHPGRLQKTSVVGGSSIIGDGSAVKESRSSELSQRENALTQQRIALSFERLERERAKNTPSKAVINPVLGEYGPALADLLDYPDGPDRLSGGPRGGSASYLSTLRRALTPGDYLYQDCIDDRMPDDPDVLENFGFQNLPSYHDRTKLLGLYQGLTKYLKVTAEELNLWQQEKSLITNIIRVHSEASSFRGGIYFPWFLQNTHILEDQRDPNDIKAYMLFIEEAQTFLEPDDQQKHWRELQPRAKQYSFEILWMALMGARPNPVQETWLKFGFCACRNELEENKLGAIYTSLLTDQQKDCLVPQHLRSKPCTFTEFWQAYESGGLVKLMEDKIKNRFADIGELPLVREYLSHSPSNMNLSVWSLKQFLETNDYTIYPPIEPVKADYGFLNCQGFEEICALAEIYKRLLRAANPLELHEACVENRLFELAHKYHSMDEDHRRLMNNSYSREVMLESSVPAITHMYILNEG</sequence>
<dbReference type="OrthoDB" id="4851849at2759"/>
<feature type="region of interest" description="Disordered" evidence="1">
    <location>
        <begin position="31"/>
        <end position="68"/>
    </location>
</feature>